<dbReference type="Proteomes" id="UP000003860">
    <property type="component" value="Unassembled WGS sequence"/>
</dbReference>
<dbReference type="RefSeq" id="WP_004621819.1">
    <property type="nucleotide sequence ID" value="NZ_ACXX02000016.1"/>
</dbReference>
<sequence>MDYIEFKKVLNDYLKQEALLCLEMEKLIFNLADFSGDFKVKVLNLQSNYSITDAVDIYGKFLSGEMYLLYKFVQFKNDYNTLSEKVSQFKKKYPKLTILYCKEKGFQSKAK</sequence>
<dbReference type="STRING" id="588581.Cpap_0438"/>
<proteinExistence type="predicted"/>
<dbReference type="EMBL" id="ACXX02000016">
    <property type="protein sequence ID" value="EGD46144.1"/>
    <property type="molecule type" value="Genomic_DNA"/>
</dbReference>
<keyword evidence="2" id="KW-1185">Reference proteome</keyword>
<comment type="caution">
    <text evidence="1">The sequence shown here is derived from an EMBL/GenBank/DDBJ whole genome shotgun (WGS) entry which is preliminary data.</text>
</comment>
<reference evidence="1" key="2">
    <citation type="submission" date="2011-01" db="EMBL/GenBank/DDBJ databases">
        <title>The Non-contiguous Finished genome of Clostridium papyrosolvens.</title>
        <authorList>
            <person name="Lucas S."/>
            <person name="Copeland A."/>
            <person name="Lapidus A."/>
            <person name="Cheng J.-F."/>
            <person name="Goodwin L."/>
            <person name="Pitluck S."/>
            <person name="Misra M."/>
            <person name="Chertkov O."/>
            <person name="Detter J.C."/>
            <person name="Han C."/>
            <person name="Tapia R."/>
            <person name="Land M."/>
            <person name="Hauser L."/>
            <person name="Kyrpides N."/>
            <person name="Ivanova N."/>
            <person name="Pagani I."/>
            <person name="Mouttaki H."/>
            <person name="He Z."/>
            <person name="Zhou J."/>
            <person name="Hemme C.L."/>
            <person name="Woyke T."/>
        </authorList>
    </citation>
    <scope>NUCLEOTIDE SEQUENCE [LARGE SCALE GENOMIC DNA]</scope>
    <source>
        <strain evidence="1">DSM 2782</strain>
    </source>
</reference>
<accession>F1THE1</accession>
<gene>
    <name evidence="1" type="ORF">Cpap_0438</name>
</gene>
<dbReference type="AlphaFoldDB" id="F1THE1"/>
<organism evidence="1 2">
    <name type="scientific">Ruminiclostridium papyrosolvens DSM 2782</name>
    <dbReference type="NCBI Taxonomy" id="588581"/>
    <lineage>
        <taxon>Bacteria</taxon>
        <taxon>Bacillati</taxon>
        <taxon>Bacillota</taxon>
        <taxon>Clostridia</taxon>
        <taxon>Eubacteriales</taxon>
        <taxon>Oscillospiraceae</taxon>
        <taxon>Ruminiclostridium</taxon>
    </lineage>
</organism>
<evidence type="ECO:0000313" key="1">
    <source>
        <dbReference type="EMBL" id="EGD46144.1"/>
    </source>
</evidence>
<evidence type="ECO:0000313" key="2">
    <source>
        <dbReference type="Proteomes" id="UP000003860"/>
    </source>
</evidence>
<protein>
    <submittedName>
        <fullName evidence="1">Uncharacterized protein</fullName>
    </submittedName>
</protein>
<name>F1THE1_9FIRM</name>
<reference evidence="1" key="1">
    <citation type="submission" date="2009-07" db="EMBL/GenBank/DDBJ databases">
        <authorList>
            <consortium name="US DOE Joint Genome Institute (JGI-PGF)"/>
            <person name="Lucas S."/>
            <person name="Copeland A."/>
            <person name="Lapidus A."/>
            <person name="Glavina del Rio T."/>
            <person name="Tice H."/>
            <person name="Bruce D."/>
            <person name="Goodwin L."/>
            <person name="Pitluck S."/>
            <person name="Larimer F."/>
            <person name="Land M.L."/>
            <person name="Mouttaki H."/>
            <person name="He Z."/>
            <person name="Zhou J."/>
            <person name="Hemme C.L."/>
        </authorList>
    </citation>
    <scope>NUCLEOTIDE SEQUENCE [LARGE SCALE GENOMIC DNA]</scope>
    <source>
        <strain evidence="1">DSM 2782</strain>
    </source>
</reference>